<dbReference type="EMBL" id="JACHWR010000001">
    <property type="protein sequence ID" value="MBB3041390.1"/>
    <property type="molecule type" value="Genomic_DNA"/>
</dbReference>
<dbReference type="AlphaFoldDB" id="A0A7W4Z1D0"/>
<evidence type="ECO:0000313" key="4">
    <source>
        <dbReference type="EMBL" id="MBB3041390.1"/>
    </source>
</evidence>
<keyword evidence="5" id="KW-1185">Reference proteome</keyword>
<keyword evidence="1" id="KW-1133">Transmembrane helix</keyword>
<sequence length="316" mass="33334">MARSLTRSLSPTVAGTALLVALVIALTGCSSDDHDERDDAASGSSAALDAPAADALEGAADAGGDAARGPDAAARSVAQEIPQAVIRKGNVALRADDVGRAQIEVRKVVDRHAGEVTEEKTQSDDDGRPTYARMVLRIPSDDFGEAVEGLKKIGELESASTNEDDVTTQVIDVRTRLQVQQRSIARISVLFQRAQSIRDIMAIESELSRRQADLEALQQQEAYLADQTSLSTIVVSIDRTPAHQTKPEEDDRGFLAGLSAGWGALATFAVGLATAVGALLPWVVVVAVVGVPALLLVRSVRRRTAARPAEPAQSSE</sequence>
<gene>
    <name evidence="4" type="ORF">FHU40_001191</name>
</gene>
<organism evidence="4 5">
    <name type="scientific">Nocardioides soli</name>
    <dbReference type="NCBI Taxonomy" id="1036020"/>
    <lineage>
        <taxon>Bacteria</taxon>
        <taxon>Bacillati</taxon>
        <taxon>Actinomycetota</taxon>
        <taxon>Actinomycetes</taxon>
        <taxon>Propionibacteriales</taxon>
        <taxon>Nocardioidaceae</taxon>
        <taxon>Nocardioides</taxon>
    </lineage>
</organism>
<feature type="transmembrane region" description="Helical" evidence="1">
    <location>
        <begin position="279"/>
        <end position="297"/>
    </location>
</feature>
<dbReference type="Proteomes" id="UP000589626">
    <property type="component" value="Unassembled WGS sequence"/>
</dbReference>
<comment type="caution">
    <text evidence="4">The sequence shown here is derived from an EMBL/GenBank/DDBJ whole genome shotgun (WGS) entry which is preliminary data.</text>
</comment>
<protein>
    <recommendedName>
        <fullName evidence="3">DUF4349 domain-containing protein</fullName>
    </recommendedName>
</protein>
<feature type="signal peptide" evidence="2">
    <location>
        <begin position="1"/>
        <end position="25"/>
    </location>
</feature>
<proteinExistence type="predicted"/>
<evidence type="ECO:0000256" key="2">
    <source>
        <dbReference type="SAM" id="SignalP"/>
    </source>
</evidence>
<accession>A0A7W4Z1D0</accession>
<dbReference type="PROSITE" id="PS51257">
    <property type="entry name" value="PROKAR_LIPOPROTEIN"/>
    <property type="match status" value="1"/>
</dbReference>
<evidence type="ECO:0000259" key="3">
    <source>
        <dbReference type="Pfam" id="PF14257"/>
    </source>
</evidence>
<evidence type="ECO:0000256" key="1">
    <source>
        <dbReference type="SAM" id="Phobius"/>
    </source>
</evidence>
<keyword evidence="1" id="KW-0812">Transmembrane</keyword>
<evidence type="ECO:0000313" key="5">
    <source>
        <dbReference type="Proteomes" id="UP000589626"/>
    </source>
</evidence>
<dbReference type="InterPro" id="IPR025645">
    <property type="entry name" value="DUF4349"/>
</dbReference>
<feature type="domain" description="DUF4349" evidence="3">
    <location>
        <begin position="83"/>
        <end position="291"/>
    </location>
</feature>
<feature type="chain" id="PRO_5038700363" description="DUF4349 domain-containing protein" evidence="2">
    <location>
        <begin position="26"/>
        <end position="316"/>
    </location>
</feature>
<name>A0A7W4Z1D0_9ACTN</name>
<dbReference type="RefSeq" id="WP_183591298.1">
    <property type="nucleotide sequence ID" value="NZ_JACHWR010000001.1"/>
</dbReference>
<dbReference type="Pfam" id="PF14257">
    <property type="entry name" value="DUF4349"/>
    <property type="match status" value="1"/>
</dbReference>
<keyword evidence="2" id="KW-0732">Signal</keyword>
<keyword evidence="1" id="KW-0472">Membrane</keyword>
<reference evidence="4 5" key="1">
    <citation type="submission" date="2020-08" db="EMBL/GenBank/DDBJ databases">
        <title>Sequencing the genomes of 1000 actinobacteria strains.</title>
        <authorList>
            <person name="Klenk H.-P."/>
        </authorList>
    </citation>
    <scope>NUCLEOTIDE SEQUENCE [LARGE SCALE GENOMIC DNA]</scope>
    <source>
        <strain evidence="4 5">DSM 105498</strain>
    </source>
</reference>